<keyword evidence="4" id="KW-0808">Transferase</keyword>
<name>Q03XM7_LEUMM</name>
<dbReference type="PANTHER" id="PTHR34581">
    <property type="entry name" value="PTS SYSTEM N,N'-DIACETYLCHITOBIOSE-SPECIFIC EIIB COMPONENT"/>
    <property type="match status" value="1"/>
</dbReference>
<dbReference type="PANTHER" id="PTHR34581:SF2">
    <property type="entry name" value="PTS SYSTEM N,N'-DIACETYLCHITOBIOSE-SPECIFIC EIIB COMPONENT"/>
    <property type="match status" value="1"/>
</dbReference>
<evidence type="ECO:0000256" key="4">
    <source>
        <dbReference type="ARBA" id="ARBA00022679"/>
    </source>
</evidence>
<dbReference type="Gene3D" id="3.40.50.2300">
    <property type="match status" value="1"/>
</dbReference>
<sequence length="101" mass="11146">MATKNILLICNTGASSSFMAQKIRQASNENQQACQVHAASMTQIDEYIDRIDYLLISPQLKYAESEIRLSVANSNIKVAVIPSKVYGLLDGNAVLNQIQKM</sequence>
<organism evidence="9 10">
    <name type="scientific">Leuconostoc mesenteroides subsp. mesenteroides (strain ATCC 8293 / DSM 20343 / BCRC 11652 / CCM 1803 / JCM 6124 / NCDO 523 / NBRC 100496 / NCIMB 8023 / NCTC 12954 / NRRL B-1118 / 37Y)</name>
    <dbReference type="NCBI Taxonomy" id="203120"/>
    <lineage>
        <taxon>Bacteria</taxon>
        <taxon>Bacillati</taxon>
        <taxon>Bacillota</taxon>
        <taxon>Bacilli</taxon>
        <taxon>Lactobacillales</taxon>
        <taxon>Lactobacillaceae</taxon>
        <taxon>Leuconostoc</taxon>
    </lineage>
</organism>
<dbReference type="SUPFAM" id="SSF52794">
    <property type="entry name" value="PTS system IIB component-like"/>
    <property type="match status" value="1"/>
</dbReference>
<evidence type="ECO:0000256" key="7">
    <source>
        <dbReference type="PROSITE-ProRule" id="PRU00423"/>
    </source>
</evidence>
<keyword evidence="1" id="KW-0813">Transport</keyword>
<keyword evidence="3" id="KW-0762">Sugar transport</keyword>
<dbReference type="PROSITE" id="PS51100">
    <property type="entry name" value="PTS_EIIB_TYPE_3"/>
    <property type="match status" value="1"/>
</dbReference>
<dbReference type="EnsemblBacteria" id="ABJ62045">
    <property type="protein sequence ID" value="ABJ62045"/>
    <property type="gene ID" value="LEUM_0939"/>
</dbReference>
<dbReference type="AlphaFoldDB" id="Q03XM7"/>
<keyword evidence="6" id="KW-0418">Kinase</keyword>
<dbReference type="eggNOG" id="COG1440">
    <property type="taxonomic scope" value="Bacteria"/>
</dbReference>
<dbReference type="InterPro" id="IPR051819">
    <property type="entry name" value="PTS_sugar-specific_EIIB"/>
</dbReference>
<dbReference type="RefSeq" id="WP_011679698.1">
    <property type="nucleotide sequence ID" value="NC_008531.1"/>
</dbReference>
<evidence type="ECO:0000256" key="1">
    <source>
        <dbReference type="ARBA" id="ARBA00022448"/>
    </source>
</evidence>
<dbReference type="EMBL" id="CP000414">
    <property type="protein sequence ID" value="ABJ62045.1"/>
    <property type="molecule type" value="Genomic_DNA"/>
</dbReference>
<dbReference type="InterPro" id="IPR036095">
    <property type="entry name" value="PTS_EIIB-like_sf"/>
</dbReference>
<protein>
    <submittedName>
        <fullName evidence="9">Cellobiose-specific PTS system IIB component</fullName>
    </submittedName>
</protein>
<dbReference type="Pfam" id="PF02302">
    <property type="entry name" value="PTS_IIB"/>
    <property type="match status" value="1"/>
</dbReference>
<proteinExistence type="predicted"/>
<keyword evidence="2" id="KW-0597">Phosphoprotein</keyword>
<reference evidence="9 10" key="1">
    <citation type="journal article" date="2006" name="Proc. Natl. Acad. Sci. U.S.A.">
        <title>Comparative genomics of the lactic acid bacteria.</title>
        <authorList>
            <person name="Makarova K."/>
            <person name="Slesarev A."/>
            <person name="Wolf Y."/>
            <person name="Sorokin A."/>
            <person name="Mirkin B."/>
            <person name="Koonin E."/>
            <person name="Pavlov A."/>
            <person name="Pavlova N."/>
            <person name="Karamychev V."/>
            <person name="Polouchine N."/>
            <person name="Shakhova V."/>
            <person name="Grigoriev I."/>
            <person name="Lou Y."/>
            <person name="Rohksar D."/>
            <person name="Lucas S."/>
            <person name="Huang K."/>
            <person name="Goodstein D.M."/>
            <person name="Hawkins T."/>
            <person name="Plengvidhya V."/>
            <person name="Welker D."/>
            <person name="Hughes J."/>
            <person name="Goh Y."/>
            <person name="Benson A."/>
            <person name="Baldwin K."/>
            <person name="Lee J.H."/>
            <person name="Diaz-Muniz I."/>
            <person name="Dosti B."/>
            <person name="Smeianov V."/>
            <person name="Wechter W."/>
            <person name="Barabote R."/>
            <person name="Lorca G."/>
            <person name="Altermann E."/>
            <person name="Barrangou R."/>
            <person name="Ganesan B."/>
            <person name="Xie Y."/>
            <person name="Rawsthorne H."/>
            <person name="Tamir D."/>
            <person name="Parker C."/>
            <person name="Breidt F."/>
            <person name="Broadbent J."/>
            <person name="Hutkins R."/>
            <person name="O'Sullivan D."/>
            <person name="Steele J."/>
            <person name="Unlu G."/>
            <person name="Saier M."/>
            <person name="Klaenhammer T."/>
            <person name="Richardson P."/>
            <person name="Kozyavkin S."/>
            <person name="Weimer B."/>
            <person name="Mills D."/>
        </authorList>
    </citation>
    <scope>NUCLEOTIDE SEQUENCE [LARGE SCALE GENOMIC DNA]</scope>
    <source>
        <strain evidence="10">ATCC 8293 / DSM 20343 / BCRC 11652 / CCM 1803 / JCM 6124 / NCDO 523 / NBRC 100496 / NCIMB 8023 / NCTC 12954 / NRRL B-1118 / 37Y</strain>
    </source>
</reference>
<dbReference type="Proteomes" id="UP000000362">
    <property type="component" value="Chromosome"/>
</dbReference>
<dbReference type="GO" id="GO:0009401">
    <property type="term" value="P:phosphoenolpyruvate-dependent sugar phosphotransferase system"/>
    <property type="evidence" value="ECO:0007669"/>
    <property type="project" value="UniProtKB-KW"/>
</dbReference>
<keyword evidence="5" id="KW-0598">Phosphotransferase system</keyword>
<dbReference type="GeneID" id="29576373"/>
<gene>
    <name evidence="9" type="ordered locus">LEUM_0939</name>
</gene>
<dbReference type="CDD" id="cd05564">
    <property type="entry name" value="PTS_IIB_chitobiose_lichenan"/>
    <property type="match status" value="1"/>
</dbReference>
<evidence type="ECO:0000313" key="10">
    <source>
        <dbReference type="Proteomes" id="UP000000362"/>
    </source>
</evidence>
<dbReference type="GO" id="GO:0016301">
    <property type="term" value="F:kinase activity"/>
    <property type="evidence" value="ECO:0007669"/>
    <property type="project" value="UniProtKB-KW"/>
</dbReference>
<feature type="modified residue" description="Phosphocysteine; by EIIA" evidence="7">
    <location>
        <position position="10"/>
    </location>
</feature>
<dbReference type="InterPro" id="IPR013012">
    <property type="entry name" value="PTS_EIIB_3"/>
</dbReference>
<evidence type="ECO:0000259" key="8">
    <source>
        <dbReference type="PROSITE" id="PS51100"/>
    </source>
</evidence>
<dbReference type="InterPro" id="IPR003501">
    <property type="entry name" value="PTS_EIIB_2/3"/>
</dbReference>
<dbReference type="HOGENOM" id="CLU_147323_0_0_9"/>
<evidence type="ECO:0000313" key="9">
    <source>
        <dbReference type="EMBL" id="ABJ62045.1"/>
    </source>
</evidence>
<evidence type="ECO:0000256" key="5">
    <source>
        <dbReference type="ARBA" id="ARBA00022683"/>
    </source>
</evidence>
<accession>Q03XM7</accession>
<dbReference type="GO" id="GO:0008982">
    <property type="term" value="F:protein-N(PI)-phosphohistidine-sugar phosphotransferase activity"/>
    <property type="evidence" value="ECO:0007669"/>
    <property type="project" value="InterPro"/>
</dbReference>
<keyword evidence="10" id="KW-1185">Reference proteome</keyword>
<evidence type="ECO:0000256" key="2">
    <source>
        <dbReference type="ARBA" id="ARBA00022553"/>
    </source>
</evidence>
<evidence type="ECO:0000256" key="6">
    <source>
        <dbReference type="ARBA" id="ARBA00022777"/>
    </source>
</evidence>
<dbReference type="KEGG" id="lme:LEUM_0939"/>
<evidence type="ECO:0000256" key="3">
    <source>
        <dbReference type="ARBA" id="ARBA00022597"/>
    </source>
</evidence>
<feature type="domain" description="PTS EIIB type-3" evidence="8">
    <location>
        <begin position="3"/>
        <end position="101"/>
    </location>
</feature>